<protein>
    <submittedName>
        <fullName evidence="1">Molybdenum ABC transporter substrate-binding protein</fullName>
    </submittedName>
</protein>
<reference evidence="1 2" key="1">
    <citation type="submission" date="2018-05" db="EMBL/GenBank/DDBJ databases">
        <title>Complete Genome Sequence of Methylobacterium sp. 17Sr1-28.</title>
        <authorList>
            <person name="Srinivasan S."/>
        </authorList>
    </citation>
    <scope>NUCLEOTIDE SEQUENCE [LARGE SCALE GENOMIC DNA]</scope>
    <source>
        <strain evidence="1 2">17Sr1-28</strain>
    </source>
</reference>
<dbReference type="EMBL" id="CP029553">
    <property type="protein sequence ID" value="AWN45096.1"/>
    <property type="molecule type" value="Genomic_DNA"/>
</dbReference>
<dbReference type="RefSeq" id="WP_109957467.1">
    <property type="nucleotide sequence ID" value="NZ_CP029553.1"/>
</dbReference>
<evidence type="ECO:0000313" key="2">
    <source>
        <dbReference type="Proteomes" id="UP000245444"/>
    </source>
</evidence>
<dbReference type="InterPro" id="IPR050682">
    <property type="entry name" value="ModA/WtpA"/>
</dbReference>
<gene>
    <name evidence="1" type="ORF">DK419_01080</name>
</gene>
<organism evidence="1 2">
    <name type="scientific">Methylobacterium terrae</name>
    <dbReference type="NCBI Taxonomy" id="2202827"/>
    <lineage>
        <taxon>Bacteria</taxon>
        <taxon>Pseudomonadati</taxon>
        <taxon>Pseudomonadota</taxon>
        <taxon>Alphaproteobacteria</taxon>
        <taxon>Hyphomicrobiales</taxon>
        <taxon>Methylobacteriaceae</taxon>
        <taxon>Methylobacterium</taxon>
    </lineage>
</organism>
<accession>A0A2U8WID5</accession>
<name>A0A2U8WID5_9HYPH</name>
<dbReference type="PANTHER" id="PTHR30632">
    <property type="entry name" value="MOLYBDATE-BINDING PERIPLASMIC PROTEIN"/>
    <property type="match status" value="1"/>
</dbReference>
<evidence type="ECO:0000313" key="1">
    <source>
        <dbReference type="EMBL" id="AWN45096.1"/>
    </source>
</evidence>
<dbReference type="OrthoDB" id="8216219at2"/>
<dbReference type="Gene3D" id="3.40.190.10">
    <property type="entry name" value="Periplasmic binding protein-like II"/>
    <property type="match status" value="2"/>
</dbReference>
<dbReference type="GO" id="GO:0015689">
    <property type="term" value="P:molybdate ion transport"/>
    <property type="evidence" value="ECO:0007669"/>
    <property type="project" value="TreeGrafter"/>
</dbReference>
<dbReference type="GO" id="GO:0030973">
    <property type="term" value="F:molybdate ion binding"/>
    <property type="evidence" value="ECO:0007669"/>
    <property type="project" value="TreeGrafter"/>
</dbReference>
<dbReference type="KEGG" id="mtea:DK419_01080"/>
<dbReference type="PANTHER" id="PTHR30632:SF11">
    <property type="entry name" value="BLR4797 PROTEIN"/>
    <property type="match status" value="1"/>
</dbReference>
<dbReference type="Pfam" id="PF13531">
    <property type="entry name" value="SBP_bac_11"/>
    <property type="match status" value="1"/>
</dbReference>
<sequence>MTRTGFVTTASARPYGWGRRRLARVAAGLLAGLVLAVPAEAAEVRVMISGGFTAAYQALVPGFEAKTGDKVETAYGPSMGTAPEAIPVRLTRGEPADVVIMVGYALDALDKEGKIEPGTKVALADSRIALAVKAGAKVPDIATLDAFKKALLSATSIAYSDSASGVYIEKEMYGKLGLEKELAPKSKMIVAERVGNVVARGDAEFGFQQIAELKPVKGITIVGPIPPEVQKVTVFSAGIPKGARHPEAARALIAWLSAPEHAATVTETGLDPIKAR</sequence>
<dbReference type="Proteomes" id="UP000245444">
    <property type="component" value="Chromosome"/>
</dbReference>
<dbReference type="SUPFAM" id="SSF53850">
    <property type="entry name" value="Periplasmic binding protein-like II"/>
    <property type="match status" value="1"/>
</dbReference>
<keyword evidence="2" id="KW-1185">Reference proteome</keyword>
<dbReference type="AlphaFoldDB" id="A0A2U8WID5"/>
<proteinExistence type="predicted"/>